<feature type="transmembrane region" description="Helical" evidence="1">
    <location>
        <begin position="101"/>
        <end position="120"/>
    </location>
</feature>
<sequence>MRGIYLKVLTPCTDSVDLVLHPGRAVAAQPGLAGKLLSVMLMPLWYPMKALMCLFALVGVLLSATAFIWFMAIPFVVFGIVQVIVLALGGPEFPDSVMTGVSLAIFAVSVVFMFLGGYAAPKIMHWSMRLIGVETDPNEKFEWKSVFERKMEIGGDDYAAGYVAGMSSMH</sequence>
<proteinExistence type="predicted"/>
<keyword evidence="1" id="KW-0812">Transmembrane</keyword>
<feature type="transmembrane region" description="Helical" evidence="1">
    <location>
        <begin position="44"/>
        <end position="62"/>
    </location>
</feature>
<evidence type="ECO:0000313" key="3">
    <source>
        <dbReference type="Proteomes" id="UP000765845"/>
    </source>
</evidence>
<keyword evidence="1" id="KW-1133">Transmembrane helix</keyword>
<keyword evidence="1" id="KW-0472">Membrane</keyword>
<gene>
    <name evidence="2" type="ORF">HCU74_14300</name>
</gene>
<reference evidence="2 3" key="1">
    <citation type="submission" date="2020-04" db="EMBL/GenBank/DDBJ databases">
        <authorList>
            <person name="Yoon J."/>
        </authorList>
    </citation>
    <scope>NUCLEOTIDE SEQUENCE [LARGE SCALE GENOMIC DNA]</scope>
    <source>
        <strain evidence="2 3">KMU-166</strain>
    </source>
</reference>
<comment type="caution">
    <text evidence="2">The sequence shown here is derived from an EMBL/GenBank/DDBJ whole genome shotgun (WGS) entry which is preliminary data.</text>
</comment>
<dbReference type="EMBL" id="JAAWWK010000005">
    <property type="protein sequence ID" value="NKI18584.1"/>
    <property type="molecule type" value="Genomic_DNA"/>
</dbReference>
<keyword evidence="3" id="KW-1185">Reference proteome</keyword>
<feature type="transmembrane region" description="Helical" evidence="1">
    <location>
        <begin position="69"/>
        <end position="89"/>
    </location>
</feature>
<evidence type="ECO:0000256" key="1">
    <source>
        <dbReference type="SAM" id="Phobius"/>
    </source>
</evidence>
<accession>A0ABX1GH97</accession>
<name>A0ABX1GH97_9GAMM</name>
<protein>
    <submittedName>
        <fullName evidence="2">Uncharacterized protein</fullName>
    </submittedName>
</protein>
<evidence type="ECO:0000313" key="2">
    <source>
        <dbReference type="EMBL" id="NKI18584.1"/>
    </source>
</evidence>
<dbReference type="RefSeq" id="WP_168451113.1">
    <property type="nucleotide sequence ID" value="NZ_JAAWWK010000005.1"/>
</dbReference>
<organism evidence="2 3">
    <name type="scientific">Spongiibacter thalassae</name>
    <dbReference type="NCBI Taxonomy" id="2721624"/>
    <lineage>
        <taxon>Bacteria</taxon>
        <taxon>Pseudomonadati</taxon>
        <taxon>Pseudomonadota</taxon>
        <taxon>Gammaproteobacteria</taxon>
        <taxon>Cellvibrionales</taxon>
        <taxon>Spongiibacteraceae</taxon>
        <taxon>Spongiibacter</taxon>
    </lineage>
</organism>
<dbReference type="Proteomes" id="UP000765845">
    <property type="component" value="Unassembled WGS sequence"/>
</dbReference>